<dbReference type="EMBL" id="FOTL01000011">
    <property type="protein sequence ID" value="SFL44395.1"/>
    <property type="molecule type" value="Genomic_DNA"/>
</dbReference>
<evidence type="ECO:0000313" key="4">
    <source>
        <dbReference type="Proteomes" id="UP000066376"/>
    </source>
</evidence>
<keyword evidence="4" id="KW-1185">Reference proteome</keyword>
<feature type="transmembrane region" description="Helical" evidence="1">
    <location>
        <begin position="119"/>
        <end position="145"/>
    </location>
</feature>
<sequence length="239" mass="25869">MPLLYAMIIGLALYLLKPFKIVGKKQSKVAQGAMLVFIGPLIAKLAISSGQSIHIILQVGPALLLQELGNLGTIFLALPVALLLGFKRETIGMTSSICREPNLGIIIDKYGFDSDEARGVLTVFVIGTMIGTIFISFLVSIIASVLPLHPYAMAMACGIGSASMNAAAVSPLVHMYPALATNIEAFAGCSNLISFCFGIYECILLSIPLTEFLYKHLEPIIGREYEKDDETKEEVQKWN</sequence>
<protein>
    <recommendedName>
        <fullName evidence="6">DUF3100 domain-containing protein</fullName>
    </recommendedName>
</protein>
<name>A0A126QXM5_METOL</name>
<reference evidence="3" key="4">
    <citation type="submission" date="2016-10" db="EMBL/GenBank/DDBJ databases">
        <authorList>
            <person name="de Groot N.N."/>
        </authorList>
    </citation>
    <scope>NUCLEOTIDE SEQUENCE [LARGE SCALE GENOMIC DNA]</scope>
    <source>
        <strain evidence="3">DSM 16632</strain>
    </source>
</reference>
<feature type="transmembrane region" description="Helical" evidence="1">
    <location>
        <begin position="151"/>
        <end position="173"/>
    </location>
</feature>
<dbReference type="PATRIC" id="fig|294671.3.peg.332"/>
<keyword evidence="1" id="KW-1133">Transmembrane helix</keyword>
<dbReference type="EMBL" id="CP014265">
    <property type="protein sequence ID" value="AMK14890.1"/>
    <property type="molecule type" value="Genomic_DNA"/>
</dbReference>
<evidence type="ECO:0000256" key="1">
    <source>
        <dbReference type="SAM" id="Phobius"/>
    </source>
</evidence>
<evidence type="ECO:0000313" key="2">
    <source>
        <dbReference type="EMBL" id="AMK14890.1"/>
    </source>
</evidence>
<keyword evidence="1" id="KW-0812">Transmembrane</keyword>
<dbReference type="Proteomes" id="UP000066376">
    <property type="component" value="Chromosome"/>
</dbReference>
<feature type="transmembrane region" description="Helical" evidence="1">
    <location>
        <begin position="6"/>
        <end position="23"/>
    </location>
</feature>
<dbReference type="InterPro" id="IPR021450">
    <property type="entry name" value="DUF3100"/>
</dbReference>
<dbReference type="STRING" id="294671.YLM1_0330"/>
<feature type="transmembrane region" description="Helical" evidence="1">
    <location>
        <begin position="68"/>
        <end position="86"/>
    </location>
</feature>
<reference evidence="4" key="2">
    <citation type="submission" date="2016-02" db="EMBL/GenBank/DDBJ databases">
        <title>The draft genome sequence of the rumen methanogen Methanobrevibacter olleyae YLM1.</title>
        <authorList>
            <consortium name="New Zealand Agricultural Greenhouse Gas Research Centre/Pastoral Greenhouse Gas Research Consortium"/>
            <person name="Kelly W.J."/>
            <person name="Li D."/>
            <person name="Lambie S.C."/>
            <person name="Attwood G.T."/>
            <person name="Altermann E."/>
            <person name="Leahy S.C."/>
        </authorList>
    </citation>
    <scope>NUCLEOTIDE SEQUENCE [LARGE SCALE GENOMIC DNA]</scope>
    <source>
        <strain evidence="4">YLM1</strain>
    </source>
</reference>
<proteinExistence type="predicted"/>
<dbReference type="Proteomes" id="UP000183442">
    <property type="component" value="Unassembled WGS sequence"/>
</dbReference>
<reference evidence="5" key="3">
    <citation type="submission" date="2016-10" db="EMBL/GenBank/DDBJ databases">
        <authorList>
            <person name="Varghese N."/>
        </authorList>
    </citation>
    <scope>NUCLEOTIDE SEQUENCE [LARGE SCALE GENOMIC DNA]</scope>
    <source>
        <strain evidence="5">DSM 16632</strain>
    </source>
</reference>
<reference evidence="2 4" key="1">
    <citation type="journal article" date="2016" name="Genome Announc.">
        <title>Draft Genome Sequence of the Rumen Methanogen Methanobrevibacter olleyae YLM1.</title>
        <authorList>
            <person name="Kelly W.J."/>
            <person name="Li D."/>
            <person name="Lambie S.C."/>
            <person name="Cox F."/>
            <person name="Attwood G.T."/>
            <person name="Altermann E."/>
            <person name="Leahy S.C."/>
        </authorList>
    </citation>
    <scope>NUCLEOTIDE SEQUENCE [LARGE SCALE GENOMIC DNA]</scope>
    <source>
        <strain evidence="2 4">YLM1</strain>
    </source>
</reference>
<organism evidence="2 4">
    <name type="scientific">Methanobrevibacter olleyae</name>
    <dbReference type="NCBI Taxonomy" id="294671"/>
    <lineage>
        <taxon>Archaea</taxon>
        <taxon>Methanobacteriati</taxon>
        <taxon>Methanobacteriota</taxon>
        <taxon>Methanomada group</taxon>
        <taxon>Methanobacteria</taxon>
        <taxon>Methanobacteriales</taxon>
        <taxon>Methanobacteriaceae</taxon>
        <taxon>Methanobrevibacter</taxon>
    </lineage>
</organism>
<dbReference type="Pfam" id="PF11299">
    <property type="entry name" value="DUF3100"/>
    <property type="match status" value="1"/>
</dbReference>
<feature type="transmembrane region" description="Helical" evidence="1">
    <location>
        <begin position="185"/>
        <end position="207"/>
    </location>
</feature>
<evidence type="ECO:0000313" key="5">
    <source>
        <dbReference type="Proteomes" id="UP000183442"/>
    </source>
</evidence>
<dbReference type="AlphaFoldDB" id="A0A126QXM5"/>
<evidence type="ECO:0000313" key="3">
    <source>
        <dbReference type="EMBL" id="SFL44395.1"/>
    </source>
</evidence>
<dbReference type="KEGG" id="mol:YLM1_0330"/>
<accession>A0A126QXM5</accession>
<keyword evidence="1" id="KW-0472">Membrane</keyword>
<gene>
    <name evidence="3" type="ORF">SAMN02910297_00901</name>
    <name evidence="2" type="ORF">YLM1_0330</name>
</gene>
<evidence type="ECO:0008006" key="6">
    <source>
        <dbReference type="Google" id="ProtNLM"/>
    </source>
</evidence>
<feature type="transmembrane region" description="Helical" evidence="1">
    <location>
        <begin position="35"/>
        <end position="56"/>
    </location>
</feature>